<comment type="cofactor">
    <cofactor evidence="1">
        <name>Fe(2+)</name>
        <dbReference type="ChEBI" id="CHEBI:29033"/>
    </cofactor>
</comment>
<proteinExistence type="predicted"/>
<evidence type="ECO:0000256" key="4">
    <source>
        <dbReference type="ARBA" id="ARBA00022842"/>
    </source>
</evidence>
<evidence type="ECO:0000256" key="8">
    <source>
        <dbReference type="ARBA" id="ARBA00023204"/>
    </source>
</evidence>
<dbReference type="RefSeq" id="WP_104000823.1">
    <property type="nucleotide sequence ID" value="NZ_FNVP01000015.1"/>
</dbReference>
<gene>
    <name evidence="10" type="ORF">SAMN04488130_11531</name>
</gene>
<evidence type="ECO:0000256" key="3">
    <source>
        <dbReference type="ARBA" id="ARBA00022763"/>
    </source>
</evidence>
<evidence type="ECO:0000259" key="9">
    <source>
        <dbReference type="PROSITE" id="PS51471"/>
    </source>
</evidence>
<dbReference type="PROSITE" id="PS51471">
    <property type="entry name" value="FE2OG_OXY"/>
    <property type="match status" value="1"/>
</dbReference>
<dbReference type="InterPro" id="IPR005123">
    <property type="entry name" value="Oxoglu/Fe-dep_dioxygenase_dom"/>
</dbReference>
<keyword evidence="6" id="KW-0560">Oxidoreductase</keyword>
<protein>
    <submittedName>
        <fullName evidence="10">Alkylated DNA repair dioxygenase AlkB</fullName>
    </submittedName>
</protein>
<evidence type="ECO:0000256" key="6">
    <source>
        <dbReference type="ARBA" id="ARBA00023002"/>
    </source>
</evidence>
<keyword evidence="8" id="KW-0234">DNA repair</keyword>
<dbReference type="AlphaFoldDB" id="A0A1H6AE29"/>
<dbReference type="InterPro" id="IPR037151">
    <property type="entry name" value="AlkB-like_sf"/>
</dbReference>
<evidence type="ECO:0000313" key="11">
    <source>
        <dbReference type="Proteomes" id="UP000236737"/>
    </source>
</evidence>
<dbReference type="InterPro" id="IPR032854">
    <property type="entry name" value="ALKBH3"/>
</dbReference>
<evidence type="ECO:0000256" key="1">
    <source>
        <dbReference type="ARBA" id="ARBA00001954"/>
    </source>
</evidence>
<dbReference type="GO" id="GO:0140097">
    <property type="term" value="F:catalytic activity, acting on DNA"/>
    <property type="evidence" value="ECO:0007669"/>
    <property type="project" value="UniProtKB-ARBA"/>
</dbReference>
<dbReference type="InterPro" id="IPR027450">
    <property type="entry name" value="AlkB-like"/>
</dbReference>
<dbReference type="Pfam" id="PF13532">
    <property type="entry name" value="2OG-FeII_Oxy_2"/>
    <property type="match status" value="1"/>
</dbReference>
<keyword evidence="5 10" id="KW-0223">Dioxygenase</keyword>
<evidence type="ECO:0000256" key="5">
    <source>
        <dbReference type="ARBA" id="ARBA00022964"/>
    </source>
</evidence>
<evidence type="ECO:0000256" key="7">
    <source>
        <dbReference type="ARBA" id="ARBA00023004"/>
    </source>
</evidence>
<feature type="domain" description="Fe2OG dioxygenase" evidence="9">
    <location>
        <begin position="104"/>
        <end position="202"/>
    </location>
</feature>
<dbReference type="GO" id="GO:0032451">
    <property type="term" value="F:demethylase activity"/>
    <property type="evidence" value="ECO:0007669"/>
    <property type="project" value="UniProtKB-ARBA"/>
</dbReference>
<keyword evidence="3" id="KW-0227">DNA damage</keyword>
<dbReference type="SUPFAM" id="SSF51197">
    <property type="entry name" value="Clavaminate synthase-like"/>
    <property type="match status" value="1"/>
</dbReference>
<evidence type="ECO:0000313" key="10">
    <source>
        <dbReference type="EMBL" id="SEG46632.1"/>
    </source>
</evidence>
<evidence type="ECO:0000256" key="2">
    <source>
        <dbReference type="ARBA" id="ARBA00022723"/>
    </source>
</evidence>
<sequence>MKSLFENIPDPIFLNLPDAEVIYYPHFFDKEESDSIYAELLNEIPWQQDDIRVFGKTYPQPRLTALIGNEGKSYSYSNIKMQPHVWNLLLQKIKSKVESVSDTNFTTVLLNYYRDGKDSNGWHADNEKELGTNPIIASVSFGAERTFQFKHNSCKDQKKSIVLEHASLLLMKGTTQHFWKHQIPKTSKPVGPRINLTFRVIK</sequence>
<accession>A0A1H6AE29</accession>
<dbReference type="EMBL" id="FNVP01000015">
    <property type="protein sequence ID" value="SEG46632.1"/>
    <property type="molecule type" value="Genomic_DNA"/>
</dbReference>
<keyword evidence="4" id="KW-0460">Magnesium</keyword>
<name>A0A1H6AE29_9FLAO</name>
<keyword evidence="7" id="KW-0408">Iron</keyword>
<dbReference type="GO" id="GO:0051213">
    <property type="term" value="F:dioxygenase activity"/>
    <property type="evidence" value="ECO:0007669"/>
    <property type="project" value="UniProtKB-KW"/>
</dbReference>
<reference evidence="11" key="1">
    <citation type="submission" date="2016-10" db="EMBL/GenBank/DDBJ databases">
        <authorList>
            <person name="Varghese N."/>
            <person name="Submissions S."/>
        </authorList>
    </citation>
    <scope>NUCLEOTIDE SEQUENCE [LARGE SCALE GENOMIC DNA]</scope>
    <source>
        <strain evidence="11">CGMCC 1.9230</strain>
    </source>
</reference>
<dbReference type="OrthoDB" id="190276at2"/>
<dbReference type="GO" id="GO:0016705">
    <property type="term" value="F:oxidoreductase activity, acting on paired donors, with incorporation or reduction of molecular oxygen"/>
    <property type="evidence" value="ECO:0007669"/>
    <property type="project" value="UniProtKB-ARBA"/>
</dbReference>
<keyword evidence="2" id="KW-0479">Metal-binding</keyword>
<dbReference type="Proteomes" id="UP000236737">
    <property type="component" value="Unassembled WGS sequence"/>
</dbReference>
<dbReference type="FunFam" id="2.60.120.590:FF:000004">
    <property type="entry name" value="DNA oxidative demethylase ALKBH2"/>
    <property type="match status" value="1"/>
</dbReference>
<keyword evidence="11" id="KW-1185">Reference proteome</keyword>
<dbReference type="PANTHER" id="PTHR31212">
    <property type="entry name" value="ALPHA-KETOGLUTARATE-DEPENDENT DIOXYGENASE ALKB HOMOLOG 3"/>
    <property type="match status" value="1"/>
</dbReference>
<dbReference type="GO" id="GO:0016787">
    <property type="term" value="F:hydrolase activity"/>
    <property type="evidence" value="ECO:0007669"/>
    <property type="project" value="UniProtKB-ARBA"/>
</dbReference>
<dbReference type="GO" id="GO:0006307">
    <property type="term" value="P:DNA alkylation repair"/>
    <property type="evidence" value="ECO:0007669"/>
    <property type="project" value="InterPro"/>
</dbReference>
<dbReference type="GO" id="GO:0046872">
    <property type="term" value="F:metal ion binding"/>
    <property type="evidence" value="ECO:0007669"/>
    <property type="project" value="UniProtKB-KW"/>
</dbReference>
<organism evidence="10 11">
    <name type="scientific">Flavobacterium urumqiense</name>
    <dbReference type="NCBI Taxonomy" id="935224"/>
    <lineage>
        <taxon>Bacteria</taxon>
        <taxon>Pseudomonadati</taxon>
        <taxon>Bacteroidota</taxon>
        <taxon>Flavobacteriia</taxon>
        <taxon>Flavobacteriales</taxon>
        <taxon>Flavobacteriaceae</taxon>
        <taxon>Flavobacterium</taxon>
    </lineage>
</organism>
<dbReference type="PANTHER" id="PTHR31212:SF4">
    <property type="entry name" value="ALPHA-KETOGLUTARATE-DEPENDENT DIOXYGENASE ALKB HOMOLOG 3"/>
    <property type="match status" value="1"/>
</dbReference>
<dbReference type="Gene3D" id="2.60.120.590">
    <property type="entry name" value="Alpha-ketoglutarate-dependent dioxygenase AlkB-like"/>
    <property type="match status" value="1"/>
</dbReference>